<dbReference type="GO" id="GO:0003677">
    <property type="term" value="F:DNA binding"/>
    <property type="evidence" value="ECO:0007669"/>
    <property type="project" value="UniProtKB-UniRule"/>
</dbReference>
<dbReference type="PANTHER" id="PTHR47506">
    <property type="entry name" value="TRANSCRIPTIONAL REGULATORY PROTEIN"/>
    <property type="match status" value="1"/>
</dbReference>
<dbReference type="PANTHER" id="PTHR47506:SF10">
    <property type="entry name" value="TRANSCRIPTIONAL REGULATORY PROTEIN"/>
    <property type="match status" value="1"/>
</dbReference>
<feature type="DNA-binding region" description="H-T-H motif" evidence="4">
    <location>
        <begin position="29"/>
        <end position="48"/>
    </location>
</feature>
<dbReference type="InterPro" id="IPR036271">
    <property type="entry name" value="Tet_transcr_reg_TetR-rel_C_sf"/>
</dbReference>
<protein>
    <submittedName>
        <fullName evidence="6">TetR/AcrR family transcriptional repressor of nem operon</fullName>
    </submittedName>
</protein>
<evidence type="ECO:0000313" key="6">
    <source>
        <dbReference type="EMBL" id="MBB5934667.1"/>
    </source>
</evidence>
<keyword evidence="7" id="KW-1185">Reference proteome</keyword>
<dbReference type="Pfam" id="PF16925">
    <property type="entry name" value="TetR_C_13"/>
    <property type="match status" value="1"/>
</dbReference>
<keyword evidence="1" id="KW-0805">Transcription regulation</keyword>
<name>A0A7W9UXI3_9ACTN</name>
<organism evidence="6 7">
    <name type="scientific">Streptomyces zagrosensis</name>
    <dbReference type="NCBI Taxonomy" id="1042984"/>
    <lineage>
        <taxon>Bacteria</taxon>
        <taxon>Bacillati</taxon>
        <taxon>Actinomycetota</taxon>
        <taxon>Actinomycetes</taxon>
        <taxon>Kitasatosporales</taxon>
        <taxon>Streptomycetaceae</taxon>
        <taxon>Streptomyces</taxon>
    </lineage>
</organism>
<evidence type="ECO:0000313" key="7">
    <source>
        <dbReference type="Proteomes" id="UP000588098"/>
    </source>
</evidence>
<proteinExistence type="predicted"/>
<dbReference type="SUPFAM" id="SSF46689">
    <property type="entry name" value="Homeodomain-like"/>
    <property type="match status" value="1"/>
</dbReference>
<gene>
    <name evidence="6" type="ORF">FHS42_001714</name>
</gene>
<dbReference type="PROSITE" id="PS50977">
    <property type="entry name" value="HTH_TETR_2"/>
    <property type="match status" value="1"/>
</dbReference>
<dbReference type="RefSeq" id="WP_184570340.1">
    <property type="nucleotide sequence ID" value="NZ_JACHJL010000003.1"/>
</dbReference>
<evidence type="ECO:0000256" key="1">
    <source>
        <dbReference type="ARBA" id="ARBA00023015"/>
    </source>
</evidence>
<keyword evidence="3" id="KW-0804">Transcription</keyword>
<dbReference type="PRINTS" id="PR00455">
    <property type="entry name" value="HTHTETR"/>
</dbReference>
<dbReference type="SUPFAM" id="SSF48498">
    <property type="entry name" value="Tetracyclin repressor-like, C-terminal domain"/>
    <property type="match status" value="1"/>
</dbReference>
<dbReference type="InterPro" id="IPR011075">
    <property type="entry name" value="TetR_C"/>
</dbReference>
<dbReference type="Gene3D" id="1.10.10.60">
    <property type="entry name" value="Homeodomain-like"/>
    <property type="match status" value="1"/>
</dbReference>
<accession>A0A7W9UXI3</accession>
<evidence type="ECO:0000256" key="3">
    <source>
        <dbReference type="ARBA" id="ARBA00023163"/>
    </source>
</evidence>
<evidence type="ECO:0000256" key="2">
    <source>
        <dbReference type="ARBA" id="ARBA00023125"/>
    </source>
</evidence>
<evidence type="ECO:0000259" key="5">
    <source>
        <dbReference type="PROSITE" id="PS50977"/>
    </source>
</evidence>
<keyword evidence="2 4" id="KW-0238">DNA-binding</keyword>
<dbReference type="Proteomes" id="UP000588098">
    <property type="component" value="Unassembled WGS sequence"/>
</dbReference>
<comment type="caution">
    <text evidence="6">The sequence shown here is derived from an EMBL/GenBank/DDBJ whole genome shotgun (WGS) entry which is preliminary data.</text>
</comment>
<evidence type="ECO:0000256" key="4">
    <source>
        <dbReference type="PROSITE-ProRule" id="PRU00335"/>
    </source>
</evidence>
<dbReference type="EMBL" id="JACHJL010000003">
    <property type="protein sequence ID" value="MBB5934667.1"/>
    <property type="molecule type" value="Genomic_DNA"/>
</dbReference>
<dbReference type="InterPro" id="IPR001647">
    <property type="entry name" value="HTH_TetR"/>
</dbReference>
<sequence length="192" mass="21281">MARPRGFDEGRVVDAAMETFWRNGYEATSTRELSQRTGLGPSSLYNTFGGKQQLYVRALHRYCETATARQVEVLQQPGPVRARLRALMLQAIDADLAPDEPRGCFAVNSAVEVAAFDPEIRDEVRHNFARVEDELCAVLTLGQGTGEIRSDRSARALARQVQSTYYGLRVLAQASDDRDAFLETVEITLAGL</sequence>
<dbReference type="AlphaFoldDB" id="A0A7W9UXI3"/>
<reference evidence="6 7" key="1">
    <citation type="submission" date="2020-08" db="EMBL/GenBank/DDBJ databases">
        <title>Genomic Encyclopedia of Type Strains, Phase III (KMG-III): the genomes of soil and plant-associated and newly described type strains.</title>
        <authorList>
            <person name="Whitman W."/>
        </authorList>
    </citation>
    <scope>NUCLEOTIDE SEQUENCE [LARGE SCALE GENOMIC DNA]</scope>
    <source>
        <strain evidence="6 7">CECT 8305</strain>
    </source>
</reference>
<dbReference type="Gene3D" id="1.10.357.10">
    <property type="entry name" value="Tetracycline Repressor, domain 2"/>
    <property type="match status" value="1"/>
</dbReference>
<dbReference type="InterPro" id="IPR009057">
    <property type="entry name" value="Homeodomain-like_sf"/>
</dbReference>
<dbReference type="Pfam" id="PF00440">
    <property type="entry name" value="TetR_N"/>
    <property type="match status" value="1"/>
</dbReference>
<feature type="domain" description="HTH tetR-type" evidence="5">
    <location>
        <begin position="6"/>
        <end position="66"/>
    </location>
</feature>